<dbReference type="EMBL" id="FN594957">
    <property type="protein sequence ID" value="CCB44234.1"/>
    <property type="molecule type" value="Genomic_DNA"/>
</dbReference>
<reference evidence="2" key="1">
    <citation type="journal article" date="2007" name="Nature">
        <title>The grapevine genome sequence suggests ancestral hexaploidization in major angiosperm phyla.</title>
        <authorList>
            <consortium name="The French-Italian Public Consortium for Grapevine Genome Characterization."/>
            <person name="Jaillon O."/>
            <person name="Aury J.-M."/>
            <person name="Noel B."/>
            <person name="Policriti A."/>
            <person name="Clepet C."/>
            <person name="Casagrande A."/>
            <person name="Choisne N."/>
            <person name="Aubourg S."/>
            <person name="Vitulo N."/>
            <person name="Jubin C."/>
            <person name="Vezzi A."/>
            <person name="Legeai F."/>
            <person name="Hugueney P."/>
            <person name="Dasilva C."/>
            <person name="Horner D."/>
            <person name="Mica E."/>
            <person name="Jublot D."/>
            <person name="Poulain J."/>
            <person name="Bruyere C."/>
            <person name="Billault A."/>
            <person name="Segurens B."/>
            <person name="Gouyvenoux M."/>
            <person name="Ugarte E."/>
            <person name="Cattonaro F."/>
            <person name="Anthouard V."/>
            <person name="Vico V."/>
            <person name="Del Fabbro C."/>
            <person name="Alaux M."/>
            <person name="Di Gaspero G."/>
            <person name="Dumas V."/>
            <person name="Felice N."/>
            <person name="Paillard S."/>
            <person name="Juman I."/>
            <person name="Moroldo M."/>
            <person name="Scalabrin S."/>
            <person name="Canaguier A."/>
            <person name="Le Clainche I."/>
            <person name="Malacrida G."/>
            <person name="Durand E."/>
            <person name="Pesole G."/>
            <person name="Laucou V."/>
            <person name="Chatelet P."/>
            <person name="Merdinoglu D."/>
            <person name="Delledonne M."/>
            <person name="Pezzotti M."/>
            <person name="Lecharny A."/>
            <person name="Scarpelli C."/>
            <person name="Artiguenave F."/>
            <person name="Pe M.E."/>
            <person name="Valle G."/>
            <person name="Morgante M."/>
            <person name="Caboche M."/>
            <person name="Adam-Blondon A.-F."/>
            <person name="Weissenbach J."/>
            <person name="Quetier F."/>
            <person name="Wincker P."/>
        </authorList>
    </citation>
    <scope>NUCLEOTIDE SEQUENCE [LARGE SCALE GENOMIC DNA]</scope>
    <source>
        <strain evidence="2">cv. Pinot noir / PN40024</strain>
    </source>
</reference>
<keyword evidence="2" id="KW-1185">Reference proteome</keyword>
<gene>
    <name evidence="1" type="ordered locus">VIT_06s0061g00420</name>
</gene>
<dbReference type="Proteomes" id="UP000009183">
    <property type="component" value="Chromosome 6"/>
</dbReference>
<name>F6GW99_VITVI</name>
<dbReference type="AlphaFoldDB" id="F6GW99"/>
<proteinExistence type="predicted"/>
<dbReference type="HOGENOM" id="CLU_3423631_0_0_1"/>
<dbReference type="InParanoid" id="F6GW99"/>
<protein>
    <submittedName>
        <fullName evidence="1">Uncharacterized protein</fullName>
    </submittedName>
</protein>
<evidence type="ECO:0000313" key="1">
    <source>
        <dbReference type="EMBL" id="CCB44234.1"/>
    </source>
</evidence>
<accession>F6GW99</accession>
<dbReference type="PaxDb" id="29760-VIT_06s0061g00420.t01"/>
<organism evidence="1 2">
    <name type="scientific">Vitis vinifera</name>
    <name type="common">Grape</name>
    <dbReference type="NCBI Taxonomy" id="29760"/>
    <lineage>
        <taxon>Eukaryota</taxon>
        <taxon>Viridiplantae</taxon>
        <taxon>Streptophyta</taxon>
        <taxon>Embryophyta</taxon>
        <taxon>Tracheophyta</taxon>
        <taxon>Spermatophyta</taxon>
        <taxon>Magnoliopsida</taxon>
        <taxon>eudicotyledons</taxon>
        <taxon>Gunneridae</taxon>
        <taxon>Pentapetalae</taxon>
        <taxon>rosids</taxon>
        <taxon>Vitales</taxon>
        <taxon>Vitaceae</taxon>
        <taxon>Viteae</taxon>
        <taxon>Vitis</taxon>
    </lineage>
</organism>
<sequence length="23" mass="2501">MLLLEVLNSTVSLLNSPETIARS</sequence>
<evidence type="ECO:0000313" key="2">
    <source>
        <dbReference type="Proteomes" id="UP000009183"/>
    </source>
</evidence>